<reference evidence="1 2" key="1">
    <citation type="submission" date="2016-10" db="EMBL/GenBank/DDBJ databases">
        <authorList>
            <person name="de Groot N.N."/>
        </authorList>
    </citation>
    <scope>NUCLEOTIDE SEQUENCE [LARGE SCALE GENOMIC DNA]</scope>
    <source>
        <strain evidence="1 2">PYCC 4715</strain>
    </source>
</reference>
<dbReference type="GO" id="GO:0000981">
    <property type="term" value="F:DNA-binding transcription factor activity, RNA polymerase II-specific"/>
    <property type="evidence" value="ECO:0007669"/>
    <property type="project" value="InterPro"/>
</dbReference>
<proteinExistence type="predicted"/>
<dbReference type="Proteomes" id="UP000182259">
    <property type="component" value="Chromosome I"/>
</dbReference>
<dbReference type="Pfam" id="PF08731">
    <property type="entry name" value="AFT"/>
    <property type="match status" value="2"/>
</dbReference>
<name>A0A1L0BH40_9ASCO</name>
<gene>
    <name evidence="1" type="ORF">SAMEA4029009_CIC11G00000004652</name>
</gene>
<dbReference type="EMBL" id="LT635764">
    <property type="protein sequence ID" value="SGZ49578.1"/>
    <property type="molecule type" value="Genomic_DNA"/>
</dbReference>
<organism evidence="1 2">
    <name type="scientific">Sungouiella intermedia</name>
    <dbReference type="NCBI Taxonomy" id="45354"/>
    <lineage>
        <taxon>Eukaryota</taxon>
        <taxon>Fungi</taxon>
        <taxon>Dikarya</taxon>
        <taxon>Ascomycota</taxon>
        <taxon>Saccharomycotina</taxon>
        <taxon>Pichiomycetes</taxon>
        <taxon>Metschnikowiaceae</taxon>
        <taxon>Sungouiella</taxon>
    </lineage>
</organism>
<sequence length="303" mass="33988">MFRLKWDYDPKASFSRKDSIKPWLVNQLKPWLICVAIERSDNIKIVFRCKSGSLLCPFRVRANYSIRSKLWTLRVVSDLHNHKIPNGEIVAVQPSPPKRQKVQDPDKSSLNGLAQHTNVFVGIPKPLQQALARDVDEIVSNMCSDVALLMTRNIWHNPKLLSEQKETAVSRVVAELVDEYLEESRPVTASLMPLSPLLNEPDFSDTQLPALSAPSRATGPLPPFNSLQTQLYPLPEVLELAKTMNPVQLMKTHDLSEFKVDNIGAPTSLMLLFLAPNAPLPGDRDVLMGNLHLGYWSTVGLNE</sequence>
<evidence type="ECO:0000313" key="1">
    <source>
        <dbReference type="EMBL" id="SGZ49578.1"/>
    </source>
</evidence>
<dbReference type="GO" id="GO:0010106">
    <property type="term" value="P:cellular response to iron ion starvation"/>
    <property type="evidence" value="ECO:0007669"/>
    <property type="project" value="InterPro"/>
</dbReference>
<protein>
    <submittedName>
        <fullName evidence="1">CIC11C00000004652</fullName>
    </submittedName>
</protein>
<accession>A0A1L0BH40</accession>
<dbReference type="AlphaFoldDB" id="A0A1L0BH40"/>
<dbReference type="GO" id="GO:0045944">
    <property type="term" value="P:positive regulation of transcription by RNA polymerase II"/>
    <property type="evidence" value="ECO:0007669"/>
    <property type="project" value="InterPro"/>
</dbReference>
<dbReference type="InterPro" id="IPR014842">
    <property type="entry name" value="AFT"/>
</dbReference>
<evidence type="ECO:0000313" key="2">
    <source>
        <dbReference type="Proteomes" id="UP000182259"/>
    </source>
</evidence>